<accession>A0A2P4YZT3</accession>
<evidence type="ECO:0000256" key="3">
    <source>
        <dbReference type="ARBA" id="ARBA00022723"/>
    </source>
</evidence>
<dbReference type="SUPFAM" id="SSF63411">
    <property type="entry name" value="LuxS/MPP-like metallohydrolase"/>
    <property type="match status" value="8"/>
</dbReference>
<dbReference type="VEuPathDB" id="CryptoDB:CmeUKMEL1_06865"/>
<dbReference type="Gene3D" id="3.30.830.10">
    <property type="entry name" value="Metalloenzyme, LuxS/M16 peptidase-like"/>
    <property type="match status" value="7"/>
</dbReference>
<dbReference type="OrthoDB" id="952271at2759"/>
<dbReference type="InterPro" id="IPR007863">
    <property type="entry name" value="Peptidase_M16_C"/>
</dbReference>
<feature type="domain" description="Peptidase M16 C-terminal" evidence="8">
    <location>
        <begin position="1446"/>
        <end position="1631"/>
    </location>
</feature>
<keyword evidence="6" id="KW-0482">Metalloprotease</keyword>
<dbReference type="Pfam" id="PF00675">
    <property type="entry name" value="Peptidase_M16"/>
    <property type="match status" value="2"/>
</dbReference>
<dbReference type="GO" id="GO:0004222">
    <property type="term" value="F:metalloendopeptidase activity"/>
    <property type="evidence" value="ECO:0007669"/>
    <property type="project" value="InterPro"/>
</dbReference>
<keyword evidence="4" id="KW-0378">Hydrolase</keyword>
<proteinExistence type="inferred from homology"/>
<keyword evidence="2" id="KW-0645">Protease</keyword>
<dbReference type="EMBL" id="JIBK01000012">
    <property type="protein sequence ID" value="POM83332.1"/>
    <property type="molecule type" value="Genomic_DNA"/>
</dbReference>
<dbReference type="InterPro" id="IPR054734">
    <property type="entry name" value="PqqF-like_C_4"/>
</dbReference>
<sequence>MIKRHWYLTLCFLIFTIIFYCHICFAFEKKESAFIQNKAKKNQKNKRNSVRNDKRKHRINDKRSIYKSKSKYFNDSNDDLVKMMYSEKKFKQMEEMIDDQSFEKPIGCTRKYRYLRLSNSLNVFMVYDKKTEISFGSMNLDFGFASDPENIPGLSRYLLYTLLFGSLKKKFMKQFALLIKKHKCSYKASISRDSSRFDFNILSYEFEIALKIFANMFINLNTNDNVHEEIFAKLVNNLANNINVDSFRLSDILQEISSPTKIDNSNDWNLLEYMQLHSLDKFKSKGLLREFFNQYYRADRMTLTILSNKTLDEQTSIVRKYFNKIRRGDSNIITRLRLPESGKKHPLYNSIGKILVFNSPQRSSLLKLIFPLNNISKIKFSSKPMFFFSIYISSKRKGSLYYYFYKRELVTEMKIYLSNSLYGYYSLVIDINLQSLGELSIIHIIQGIFSVFEMMRSNKPKLELYNQAKTLKMKKFKQSGNSFIYDECKNIQDAFNILKCPPEKVLSARSIYTEYNLELHYKILSNLKPGNMLIVTTFKTNEPDYYNETLNENIANNTKIINKSTNDSTINLTKKANITSCVFCQKQYLIDHINSFSCKNCLKSLDNSIGFDYSILFEGGFNKSEIITSNFTRTEYIIKNIHPFFISYFANSVNPYTAINKFEISDPEYKFFRMKEVENYLIGIQEQDIPIRLVDAIQNLRSKKYNKIIHQDYLKDYQNIFYLPIHSINIPKSSISITLSLPPNLLPEDLSFPYSPKKLEVIFSIMSFLFLRSFEDIKYYYNKLSTSFSFSINTPTIFSFYTYGIILEISGITDNLPHAISTIASRIKELPNTVKASDLNVAKDYYLRHIRNNNFEHLPAIQFQSILKILLFNQNFTANSVNNEIKEIKLNEVTNAIDFLVKNGTFEGIVYGNINPIKARELLLLFFINLGRTSAEDKNIKKRSSIFLKIFNSVKKFVFGCLNHIKSFIDKFTGSSTLQSVPPLHLKSIPTQNTTQNSLKDLQVIDLLSFKEGTNFVYFEKSKFDSFQFHTLVLKICFGYFTVEIESLVDILVEMMFKKYQNQIKNENSEIFVGIRRSTFSDGIISIEIKIISNSNLPYLISYILSLYNNWLLLNSEITYENFILIKKFMIESLSTSSNKNSIIDFKEEIHLKRYQFNRKKERIEFISQLSYTDFLIWLIAQPTKVIKFLFIIHASYSSQEEITNAYITIPPQFKKVNSTDYFFKQPNTRSFNPKLRKINNFVPKRKIRDSFFIQVIDDEKFTKPETSNKQFRYIKLKNELEVFLVSHSDAKVSSANIVVKVGSYMEPDSFPGLAHYLEHLLFINTEKYPELDGFNKFILLHDGNFETYSLRSKARYRFYIDSTYFEVALSMFSEFFKSPLFDQSYAEKELMSIENEFNFCKYAKSTRFLLVMGELSDKKSLYGRFSYGNIETLKTIPESQGINLRDEVIKFYQNEYSSNRMVLALASNHTLDELTQFVYKYFSDIENKNLPVHSIKIPIQSGNLNPFNTMINQLVVIETLDNSRTLKLIFPMKEYMAQHKNKARTLYIEKLISFDKPGSLNHYLKLKKLILGMYLSMVDDDLGFTILNIVFDLTIDGEKNIGYILLSFFSAIKFASNNVFSKEIYEEWKKLLYISFKYEDPTSTLDQCKEITTNYINYECKPEDVLYSDFFMDEFDPNIYKEINSQITPENLIITLERPDIEDLINMNQNNFNKSCNPTSFMKFETVYYNHPKHGIEDLIYSNIVLNDIRIEKYSGAKFFTNPLNSCLLLLLTNITQNFSIEKYGQTLPTLNPYIPNDFSDHLKNVTDEKVPLRLSEVIKKYQVQYKNSSFKISNYEMEKYNNFFYYPNKDIDSPKSIIQFRFIFPLDKLTDNFSEFSTDTITFNLLFLIFTDIFSLVLSRNFFEILSATYSIEVDDLRFINDSNRSNQLTLTIHGFSDHIEEVTFKLKSFIQNFSTYTTKNDFELQKEKLTINLKGYILNPTIYSDLIEMKNKLFFNQDYSLETQLSRLETINFEELMKFTEFYLNNYKLEGFILGNLNPIQSVNIVNIISSTYLLENGNSSANSYYNLLSILSAGINKTRELFRLLYSSISTFFTNMDFEDQDYLNVQEHLRPSPPLPMLSNSIKNFQKLDPLSLKKGSKIYSYYTSNQKIKIDNTVLLIVAVGYNHLKNYVLTNILNSIISEEFFTEMQIEKQLGYVVGARYEDIVDHVSGISFNIASYSHNIETLTEGILEFWNDWFSPDSNKINEILFIKAKESFIKTLETPISNINDLFLQFSQEISIKTYNFDWKKKYMDYAEKLTYEHFLDWFKQIYYNSNLFIFAVQSPNSEESDIVNGLSNYVPQDFTKISPPCLLFSHENIRTYNQWNVFI</sequence>
<dbReference type="InterPro" id="IPR011249">
    <property type="entry name" value="Metalloenz_LuxS/M16"/>
</dbReference>
<evidence type="ECO:0000256" key="1">
    <source>
        <dbReference type="ARBA" id="ARBA00007261"/>
    </source>
</evidence>
<evidence type="ECO:0000256" key="5">
    <source>
        <dbReference type="ARBA" id="ARBA00022833"/>
    </source>
</evidence>
<comment type="caution">
    <text evidence="10">The sequence shown here is derived from an EMBL/GenBank/DDBJ whole genome shotgun (WGS) entry which is preliminary data.</text>
</comment>
<evidence type="ECO:0000259" key="7">
    <source>
        <dbReference type="Pfam" id="PF00675"/>
    </source>
</evidence>
<evidence type="ECO:0000256" key="4">
    <source>
        <dbReference type="ARBA" id="ARBA00022801"/>
    </source>
</evidence>
<evidence type="ECO:0000313" key="11">
    <source>
        <dbReference type="Proteomes" id="UP000236928"/>
    </source>
</evidence>
<organism evidence="10 11">
    <name type="scientific">Cryptosporidium meleagridis</name>
    <dbReference type="NCBI Taxonomy" id="93969"/>
    <lineage>
        <taxon>Eukaryota</taxon>
        <taxon>Sar</taxon>
        <taxon>Alveolata</taxon>
        <taxon>Apicomplexa</taxon>
        <taxon>Conoidasida</taxon>
        <taxon>Coccidia</taxon>
        <taxon>Eucoccidiorida</taxon>
        <taxon>Eimeriorina</taxon>
        <taxon>Cryptosporidiidae</taxon>
        <taxon>Cryptosporidium</taxon>
    </lineage>
</organism>
<dbReference type="GO" id="GO:0005737">
    <property type="term" value="C:cytoplasm"/>
    <property type="evidence" value="ECO:0007669"/>
    <property type="project" value="UniProtKB-ARBA"/>
</dbReference>
<dbReference type="PANTHER" id="PTHR43690:SF18">
    <property type="entry name" value="INSULIN-DEGRADING ENZYME-RELATED"/>
    <property type="match status" value="1"/>
</dbReference>
<dbReference type="InterPro" id="IPR001431">
    <property type="entry name" value="Pept_M16_Zn_BS"/>
</dbReference>
<evidence type="ECO:0000313" key="10">
    <source>
        <dbReference type="EMBL" id="POM83332.1"/>
    </source>
</evidence>
<keyword evidence="5" id="KW-0862">Zinc</keyword>
<dbReference type="Proteomes" id="UP000236928">
    <property type="component" value="Unassembled WGS sequence"/>
</dbReference>
<dbReference type="Pfam" id="PF05193">
    <property type="entry name" value="Peptidase_M16_C"/>
    <property type="match status" value="2"/>
</dbReference>
<evidence type="ECO:0000259" key="9">
    <source>
        <dbReference type="Pfam" id="PF22456"/>
    </source>
</evidence>
<keyword evidence="3" id="KW-0479">Metal-binding</keyword>
<reference evidence="10 11" key="1">
    <citation type="submission" date="2014-04" db="EMBL/GenBank/DDBJ databases">
        <title>Comparative Genomics of Cryptosporidium Species.</title>
        <authorList>
            <person name="Silva J.C."/>
            <person name="Su Q."/>
            <person name="Chalmers R."/>
            <person name="Chibucos M.C."/>
            <person name="Elwin K."/>
            <person name="Godinez A."/>
            <person name="Guo F."/>
            <person name="Huynh K."/>
            <person name="Orvis J."/>
            <person name="Ott S."/>
            <person name="Sadzewicz L."/>
            <person name="Sengamalay N."/>
            <person name="Shetty A."/>
            <person name="Sun M."/>
            <person name="Tallon L."/>
            <person name="Xiao L."/>
            <person name="Zhang H."/>
            <person name="Fraser C.M."/>
            <person name="Zhu G."/>
            <person name="Kissinger J."/>
            <person name="Widmer G."/>
        </authorList>
    </citation>
    <scope>NUCLEOTIDE SEQUENCE [LARGE SCALE GENOMIC DNA]</scope>
    <source>
        <strain evidence="10 11">UKMEL1</strain>
    </source>
</reference>
<comment type="similarity">
    <text evidence="1">Belongs to the peptidase M16 family.</text>
</comment>
<feature type="domain" description="Peptidase M16 N-terminal" evidence="7">
    <location>
        <begin position="125"/>
        <end position="225"/>
    </location>
</feature>
<dbReference type="InterPro" id="IPR011765">
    <property type="entry name" value="Pept_M16_N"/>
</dbReference>
<evidence type="ECO:0000256" key="6">
    <source>
        <dbReference type="ARBA" id="ARBA00023049"/>
    </source>
</evidence>
<dbReference type="GO" id="GO:0006508">
    <property type="term" value="P:proteolysis"/>
    <property type="evidence" value="ECO:0007669"/>
    <property type="project" value="UniProtKB-KW"/>
</dbReference>
<dbReference type="PROSITE" id="PS00143">
    <property type="entry name" value="INSULINASE"/>
    <property type="match status" value="1"/>
</dbReference>
<protein>
    <submittedName>
        <fullName evidence="10">Insulinase (Peptidase family M16) family protein</fullName>
    </submittedName>
</protein>
<name>A0A2P4YZT3_9CRYT</name>
<gene>
    <name evidence="10" type="ORF">CmeUKMEL1_06865</name>
</gene>
<dbReference type="GO" id="GO:0046872">
    <property type="term" value="F:metal ion binding"/>
    <property type="evidence" value="ECO:0007669"/>
    <property type="project" value="UniProtKB-KW"/>
</dbReference>
<dbReference type="InterPro" id="IPR050626">
    <property type="entry name" value="Peptidase_M16"/>
</dbReference>
<keyword evidence="11" id="KW-1185">Reference proteome</keyword>
<feature type="domain" description="Peptidase M16 N-terminal" evidence="7">
    <location>
        <begin position="1285"/>
        <end position="1399"/>
    </location>
</feature>
<dbReference type="Pfam" id="PF22456">
    <property type="entry name" value="PqqF-like_C_4"/>
    <property type="match status" value="1"/>
</dbReference>
<dbReference type="PANTHER" id="PTHR43690">
    <property type="entry name" value="NARDILYSIN"/>
    <property type="match status" value="1"/>
</dbReference>
<feature type="domain" description="Coenzyme PQQ synthesis protein F-like C-terminal lobe" evidence="9">
    <location>
        <begin position="2180"/>
        <end position="2272"/>
    </location>
</feature>
<evidence type="ECO:0000259" key="8">
    <source>
        <dbReference type="Pfam" id="PF05193"/>
    </source>
</evidence>
<feature type="domain" description="Peptidase M16 C-terminal" evidence="8">
    <location>
        <begin position="288"/>
        <end position="470"/>
    </location>
</feature>
<evidence type="ECO:0000256" key="2">
    <source>
        <dbReference type="ARBA" id="ARBA00022670"/>
    </source>
</evidence>